<gene>
    <name evidence="7" type="ORF">CO172_00015</name>
</gene>
<dbReference type="Pfam" id="PF00213">
    <property type="entry name" value="OSCP"/>
    <property type="match status" value="1"/>
</dbReference>
<evidence type="ECO:0000256" key="5">
    <source>
        <dbReference type="ARBA" id="ARBA00023136"/>
    </source>
</evidence>
<comment type="caution">
    <text evidence="7">The sequence shown here is derived from an EMBL/GenBank/DDBJ whole genome shotgun (WGS) entry which is preliminary data.</text>
</comment>
<comment type="subcellular location">
    <subcellularLocation>
        <location evidence="1">Membrane</location>
    </subcellularLocation>
</comment>
<reference evidence="8" key="1">
    <citation type="submission" date="2017-09" db="EMBL/GenBank/DDBJ databases">
        <title>Depth-based differentiation of microbial function through sediment-hosted aquifers and enrichment of novel symbionts in the deep terrestrial subsurface.</title>
        <authorList>
            <person name="Probst A.J."/>
            <person name="Ladd B."/>
            <person name="Jarett J.K."/>
            <person name="Geller-Mcgrath D.E."/>
            <person name="Sieber C.M.K."/>
            <person name="Emerson J.B."/>
            <person name="Anantharaman K."/>
            <person name="Thomas B.C."/>
            <person name="Malmstrom R."/>
            <person name="Stieglmeier M."/>
            <person name="Klingl A."/>
            <person name="Woyke T."/>
            <person name="Ryan C.M."/>
            <person name="Banfield J.F."/>
        </authorList>
    </citation>
    <scope>NUCLEOTIDE SEQUENCE [LARGE SCALE GENOMIC DNA]</scope>
</reference>
<dbReference type="EMBL" id="PFWS01000001">
    <property type="protein sequence ID" value="PJA47793.1"/>
    <property type="molecule type" value="Genomic_DNA"/>
</dbReference>
<dbReference type="GO" id="GO:0046933">
    <property type="term" value="F:proton-transporting ATP synthase activity, rotational mechanism"/>
    <property type="evidence" value="ECO:0007669"/>
    <property type="project" value="InterPro"/>
</dbReference>
<evidence type="ECO:0000256" key="4">
    <source>
        <dbReference type="ARBA" id="ARBA00023065"/>
    </source>
</evidence>
<keyword evidence="6" id="KW-0066">ATP synthesis</keyword>
<accession>A0A2M7XIL0</accession>
<keyword evidence="4" id="KW-0406">Ion transport</keyword>
<evidence type="ECO:0000313" key="8">
    <source>
        <dbReference type="Proteomes" id="UP000229749"/>
    </source>
</evidence>
<evidence type="ECO:0000256" key="1">
    <source>
        <dbReference type="ARBA" id="ARBA00004370"/>
    </source>
</evidence>
<proteinExistence type="predicted"/>
<dbReference type="AlphaFoldDB" id="A0A2M7XIL0"/>
<evidence type="ECO:0000256" key="2">
    <source>
        <dbReference type="ARBA" id="ARBA00022448"/>
    </source>
</evidence>
<dbReference type="InterPro" id="IPR000711">
    <property type="entry name" value="ATPase_OSCP/dsu"/>
</dbReference>
<organism evidence="7 8">
    <name type="scientific">Candidatus Uhrbacteria bacterium CG_4_9_14_3_um_filter_36_7</name>
    <dbReference type="NCBI Taxonomy" id="1975033"/>
    <lineage>
        <taxon>Bacteria</taxon>
        <taxon>Candidatus Uhriibacteriota</taxon>
    </lineage>
</organism>
<evidence type="ECO:0000313" key="7">
    <source>
        <dbReference type="EMBL" id="PJA47793.1"/>
    </source>
</evidence>
<name>A0A2M7XIL0_9BACT</name>
<keyword evidence="5" id="KW-0472">Membrane</keyword>
<evidence type="ECO:0000256" key="3">
    <source>
        <dbReference type="ARBA" id="ARBA00022781"/>
    </source>
</evidence>
<dbReference type="Proteomes" id="UP000229749">
    <property type="component" value="Unassembled WGS sequence"/>
</dbReference>
<keyword evidence="3" id="KW-0375">Hydrogen ion transport</keyword>
<evidence type="ECO:0000256" key="6">
    <source>
        <dbReference type="ARBA" id="ARBA00023310"/>
    </source>
</evidence>
<protein>
    <submittedName>
        <fullName evidence="7">Uncharacterized protein</fullName>
    </submittedName>
</protein>
<dbReference type="GO" id="GO:0016020">
    <property type="term" value="C:membrane"/>
    <property type="evidence" value="ECO:0007669"/>
    <property type="project" value="UniProtKB-SubCell"/>
</dbReference>
<sequence length="126" mass="14804">MKKLVRKLALIYIKFAQTRDEPIEKIAQTFVLYLHEEKKLWLWREIIKEVHSVWKKEYGYSDIYIKTAQTISLETKRILEKKFQGADMKIDVLPELMAGAIIQVDDVYLDGSIAGQLSRLEKFLIS</sequence>
<keyword evidence="2" id="KW-0813">Transport</keyword>